<feature type="region of interest" description="Disordered" evidence="6">
    <location>
        <begin position="1"/>
        <end position="23"/>
    </location>
</feature>
<keyword evidence="3 7" id="KW-1133">Transmembrane helix</keyword>
<name>A0AAE0N3E0_9PEZI</name>
<evidence type="ECO:0000256" key="1">
    <source>
        <dbReference type="ARBA" id="ARBA00004141"/>
    </source>
</evidence>
<feature type="transmembrane region" description="Helical" evidence="7">
    <location>
        <begin position="252"/>
        <end position="273"/>
    </location>
</feature>
<evidence type="ECO:0000259" key="8">
    <source>
        <dbReference type="Pfam" id="PF20684"/>
    </source>
</evidence>
<dbReference type="PANTHER" id="PTHR33048">
    <property type="entry name" value="PTH11-LIKE INTEGRAL MEMBRANE PROTEIN (AFU_ORTHOLOGUE AFUA_5G11245)"/>
    <property type="match status" value="1"/>
</dbReference>
<evidence type="ECO:0000313" key="10">
    <source>
        <dbReference type="Proteomes" id="UP001285441"/>
    </source>
</evidence>
<accession>A0AAE0N3E0</accession>
<feature type="transmembrane region" description="Helical" evidence="7">
    <location>
        <begin position="170"/>
        <end position="192"/>
    </location>
</feature>
<comment type="subcellular location">
    <subcellularLocation>
        <location evidence="1">Membrane</location>
        <topology evidence="1">Multi-pass membrane protein</topology>
    </subcellularLocation>
</comment>
<evidence type="ECO:0000256" key="2">
    <source>
        <dbReference type="ARBA" id="ARBA00022692"/>
    </source>
</evidence>
<dbReference type="Proteomes" id="UP001285441">
    <property type="component" value="Unassembled WGS sequence"/>
</dbReference>
<feature type="region of interest" description="Disordered" evidence="6">
    <location>
        <begin position="382"/>
        <end position="403"/>
    </location>
</feature>
<keyword evidence="4 7" id="KW-0472">Membrane</keyword>
<evidence type="ECO:0000256" key="7">
    <source>
        <dbReference type="SAM" id="Phobius"/>
    </source>
</evidence>
<reference evidence="9" key="1">
    <citation type="journal article" date="2023" name="Mol. Phylogenet. Evol.">
        <title>Genome-scale phylogeny and comparative genomics of the fungal order Sordariales.</title>
        <authorList>
            <person name="Hensen N."/>
            <person name="Bonometti L."/>
            <person name="Westerberg I."/>
            <person name="Brannstrom I.O."/>
            <person name="Guillou S."/>
            <person name="Cros-Aarteil S."/>
            <person name="Calhoun S."/>
            <person name="Haridas S."/>
            <person name="Kuo A."/>
            <person name="Mondo S."/>
            <person name="Pangilinan J."/>
            <person name="Riley R."/>
            <person name="LaButti K."/>
            <person name="Andreopoulos B."/>
            <person name="Lipzen A."/>
            <person name="Chen C."/>
            <person name="Yan M."/>
            <person name="Daum C."/>
            <person name="Ng V."/>
            <person name="Clum A."/>
            <person name="Steindorff A."/>
            <person name="Ohm R.A."/>
            <person name="Martin F."/>
            <person name="Silar P."/>
            <person name="Natvig D.O."/>
            <person name="Lalanne C."/>
            <person name="Gautier V."/>
            <person name="Ament-Velasquez S.L."/>
            <person name="Kruys A."/>
            <person name="Hutchinson M.I."/>
            <person name="Powell A.J."/>
            <person name="Barry K."/>
            <person name="Miller A.N."/>
            <person name="Grigoriev I.V."/>
            <person name="Debuchy R."/>
            <person name="Gladieux P."/>
            <person name="Hiltunen Thoren M."/>
            <person name="Johannesson H."/>
        </authorList>
    </citation>
    <scope>NUCLEOTIDE SEQUENCE</scope>
    <source>
        <strain evidence="9">CBS 232.78</strain>
    </source>
</reference>
<proteinExistence type="inferred from homology"/>
<dbReference type="AlphaFoldDB" id="A0AAE0N3E0"/>
<feature type="transmembrane region" description="Helical" evidence="7">
    <location>
        <begin position="217"/>
        <end position="240"/>
    </location>
</feature>
<comment type="similarity">
    <text evidence="5">Belongs to the SAT4 family.</text>
</comment>
<evidence type="ECO:0000256" key="3">
    <source>
        <dbReference type="ARBA" id="ARBA00022989"/>
    </source>
</evidence>
<feature type="transmembrane region" description="Helical" evidence="7">
    <location>
        <begin position="136"/>
        <end position="158"/>
    </location>
</feature>
<dbReference type="InterPro" id="IPR049326">
    <property type="entry name" value="Rhodopsin_dom_fungi"/>
</dbReference>
<dbReference type="Pfam" id="PF20684">
    <property type="entry name" value="Fung_rhodopsin"/>
    <property type="match status" value="1"/>
</dbReference>
<keyword evidence="10" id="KW-1185">Reference proteome</keyword>
<dbReference type="InterPro" id="IPR052337">
    <property type="entry name" value="SAT4-like"/>
</dbReference>
<feature type="transmembrane region" description="Helical" evidence="7">
    <location>
        <begin position="51"/>
        <end position="72"/>
    </location>
</feature>
<reference evidence="9" key="2">
    <citation type="submission" date="2023-06" db="EMBL/GenBank/DDBJ databases">
        <authorList>
            <consortium name="Lawrence Berkeley National Laboratory"/>
            <person name="Haridas S."/>
            <person name="Hensen N."/>
            <person name="Bonometti L."/>
            <person name="Westerberg I."/>
            <person name="Brannstrom I.O."/>
            <person name="Guillou S."/>
            <person name="Cros-Aarteil S."/>
            <person name="Calhoun S."/>
            <person name="Kuo A."/>
            <person name="Mondo S."/>
            <person name="Pangilinan J."/>
            <person name="Riley R."/>
            <person name="LaButti K."/>
            <person name="Andreopoulos B."/>
            <person name="Lipzen A."/>
            <person name="Chen C."/>
            <person name="Yanf M."/>
            <person name="Daum C."/>
            <person name="Ng V."/>
            <person name="Clum A."/>
            <person name="Steindorff A."/>
            <person name="Ohm R."/>
            <person name="Martin F."/>
            <person name="Silar P."/>
            <person name="Natvig D."/>
            <person name="Lalanne C."/>
            <person name="Gautier V."/>
            <person name="Ament-velasquez S.L."/>
            <person name="Kruys A."/>
            <person name="Hutchinson M.I."/>
            <person name="Powell A.J."/>
            <person name="Barry K."/>
            <person name="Miller A.N."/>
            <person name="Grigoriev I.V."/>
            <person name="Debuchy R."/>
            <person name="Gladieux P."/>
            <person name="Thoren M.H."/>
            <person name="Johannesson H."/>
        </authorList>
    </citation>
    <scope>NUCLEOTIDE SEQUENCE</scope>
    <source>
        <strain evidence="9">CBS 232.78</strain>
    </source>
</reference>
<comment type="caution">
    <text evidence="9">The sequence shown here is derived from an EMBL/GenBank/DDBJ whole genome shotgun (WGS) entry which is preliminary data.</text>
</comment>
<keyword evidence="2 7" id="KW-0812">Transmembrane</keyword>
<evidence type="ECO:0000256" key="5">
    <source>
        <dbReference type="ARBA" id="ARBA00038359"/>
    </source>
</evidence>
<dbReference type="GO" id="GO:0016020">
    <property type="term" value="C:membrane"/>
    <property type="evidence" value="ECO:0007669"/>
    <property type="project" value="UniProtKB-SubCell"/>
</dbReference>
<feature type="transmembrane region" description="Helical" evidence="7">
    <location>
        <begin position="84"/>
        <end position="105"/>
    </location>
</feature>
<gene>
    <name evidence="9" type="ORF">B0H63DRAFT_455437</name>
</gene>
<dbReference type="EMBL" id="JAULSW010000010">
    <property type="protein sequence ID" value="KAK3368683.1"/>
    <property type="molecule type" value="Genomic_DNA"/>
</dbReference>
<sequence>MSWQASSPRGDLPWTQIGGPSFNKPKVKVDGSGGGGGGSNHQEVDTVSHKIFVSLWVMVGISLIIFALRFYTRKVLIKKIGWDDFAFCASFALMIVYVGLLTVGYKDPANGGTGGGEAEPLGAHIARMAARAKFGIAAQGVVTLALTLAKMSFGLTMLRIVTAATSRARYVIWFATTIILFSGATTSLLAYVECLPPFLKKDVMFESFRGCSTAVTWMYGFGGVCTLAALAFATIPWVVIGQNANLQMKEKYVISVGMLITAAASLTGVYRTVALKDAMAQMSSSNHQELVIKVDEYTMDAMRVNAWCTADITFTLICATIPILRPLWRQWFPCWNDKLLISDNNETNGSGPASDRRATRLSENLPFGMRLFESSVSANISDDRLHGNRTPGSPMSDSPGMRDDYGRVGNDTTENYRLVTSISRTDFNEPEIQVPNAIHVRTDLEIRVETVIGPTVAGPTVMGATSFLR</sequence>
<protein>
    <recommendedName>
        <fullName evidence="8">Rhodopsin domain-containing protein</fullName>
    </recommendedName>
</protein>
<evidence type="ECO:0000313" key="9">
    <source>
        <dbReference type="EMBL" id="KAK3368683.1"/>
    </source>
</evidence>
<evidence type="ECO:0000256" key="6">
    <source>
        <dbReference type="SAM" id="MobiDB-lite"/>
    </source>
</evidence>
<organism evidence="9 10">
    <name type="scientific">Podospora didyma</name>
    <dbReference type="NCBI Taxonomy" id="330526"/>
    <lineage>
        <taxon>Eukaryota</taxon>
        <taxon>Fungi</taxon>
        <taxon>Dikarya</taxon>
        <taxon>Ascomycota</taxon>
        <taxon>Pezizomycotina</taxon>
        <taxon>Sordariomycetes</taxon>
        <taxon>Sordariomycetidae</taxon>
        <taxon>Sordariales</taxon>
        <taxon>Podosporaceae</taxon>
        <taxon>Podospora</taxon>
    </lineage>
</organism>
<dbReference type="PANTHER" id="PTHR33048:SF42">
    <property type="entry name" value="INTEGRAL MEMBRANE PROTEIN"/>
    <property type="match status" value="1"/>
</dbReference>
<evidence type="ECO:0000256" key="4">
    <source>
        <dbReference type="ARBA" id="ARBA00023136"/>
    </source>
</evidence>
<feature type="domain" description="Rhodopsin" evidence="8">
    <location>
        <begin position="68"/>
        <end position="329"/>
    </location>
</feature>